<evidence type="ECO:0000313" key="2">
    <source>
        <dbReference type="Proteomes" id="UP000294664"/>
    </source>
</evidence>
<gene>
    <name evidence="1" type="ORF">EDC64_101398</name>
</gene>
<accession>A0A4R3M6I7</accession>
<dbReference type="AlphaFoldDB" id="A0A4R3M6I7"/>
<comment type="caution">
    <text evidence="1">The sequence shown here is derived from an EMBL/GenBank/DDBJ whole genome shotgun (WGS) entry which is preliminary data.</text>
</comment>
<dbReference type="RefSeq" id="WP_132029283.1">
    <property type="nucleotide sequence ID" value="NZ_SMAI01000001.1"/>
</dbReference>
<reference evidence="1 2" key="1">
    <citation type="submission" date="2019-03" db="EMBL/GenBank/DDBJ databases">
        <title>Genomic Encyclopedia of Type Strains, Phase IV (KMG-IV): sequencing the most valuable type-strain genomes for metagenomic binning, comparative biology and taxonomic classification.</title>
        <authorList>
            <person name="Goeker M."/>
        </authorList>
    </citation>
    <scope>NUCLEOTIDE SEQUENCE [LARGE SCALE GENOMIC DNA]</scope>
    <source>
        <strain evidence="1 2">DSM 9035</strain>
    </source>
</reference>
<dbReference type="EMBL" id="SMAI01000001">
    <property type="protein sequence ID" value="TCT07879.1"/>
    <property type="molecule type" value="Genomic_DNA"/>
</dbReference>
<organism evidence="1 2">
    <name type="scientific">Aquabacter spiritensis</name>
    <dbReference type="NCBI Taxonomy" id="933073"/>
    <lineage>
        <taxon>Bacteria</taxon>
        <taxon>Pseudomonadati</taxon>
        <taxon>Pseudomonadota</taxon>
        <taxon>Alphaproteobacteria</taxon>
        <taxon>Hyphomicrobiales</taxon>
        <taxon>Xanthobacteraceae</taxon>
        <taxon>Aquabacter</taxon>
    </lineage>
</organism>
<evidence type="ECO:0000313" key="1">
    <source>
        <dbReference type="EMBL" id="TCT07879.1"/>
    </source>
</evidence>
<protein>
    <submittedName>
        <fullName evidence="1">Uncharacterized protein</fullName>
    </submittedName>
</protein>
<proteinExistence type="predicted"/>
<dbReference type="Proteomes" id="UP000294664">
    <property type="component" value="Unassembled WGS sequence"/>
</dbReference>
<sequence>MLATTILVDDIARCVVRPVDTKDLMRFLRNGRPFLLTDNPQGRISHRPAEPAEAEKWRAALALHTAWGGGEEDFFGVPL</sequence>
<name>A0A4R3M6I7_9HYPH</name>
<keyword evidence="2" id="KW-1185">Reference proteome</keyword>
<dbReference type="OrthoDB" id="5569098at2"/>